<name>A0A9N7Y6Q2_PLEPL</name>
<dbReference type="Proteomes" id="UP001153269">
    <property type="component" value="Unassembled WGS sequence"/>
</dbReference>
<evidence type="ECO:0000313" key="2">
    <source>
        <dbReference type="Proteomes" id="UP001153269"/>
    </source>
</evidence>
<accession>A0A9N7Y6Q2</accession>
<sequence>MSLGEAESGCILRRTQSAKAEQRGDVSLLTIPCPVSPSSSCLHFPPSFYTKGREIAGMQQPLAAGTTTTTSAPAPGHIDSSKFKTSSCLSGWPAPSEPPSLTELLGRTNMLNTQSDNNKPFLPLSLSCLPPPPGCCLCTKSACLSTPQRQQLQTLACRCWTSTQ</sequence>
<evidence type="ECO:0000313" key="1">
    <source>
        <dbReference type="EMBL" id="CAB1413359.1"/>
    </source>
</evidence>
<organism evidence="1 2">
    <name type="scientific">Pleuronectes platessa</name>
    <name type="common">European plaice</name>
    <dbReference type="NCBI Taxonomy" id="8262"/>
    <lineage>
        <taxon>Eukaryota</taxon>
        <taxon>Metazoa</taxon>
        <taxon>Chordata</taxon>
        <taxon>Craniata</taxon>
        <taxon>Vertebrata</taxon>
        <taxon>Euteleostomi</taxon>
        <taxon>Actinopterygii</taxon>
        <taxon>Neopterygii</taxon>
        <taxon>Teleostei</taxon>
        <taxon>Neoteleostei</taxon>
        <taxon>Acanthomorphata</taxon>
        <taxon>Carangaria</taxon>
        <taxon>Pleuronectiformes</taxon>
        <taxon>Pleuronectoidei</taxon>
        <taxon>Pleuronectidae</taxon>
        <taxon>Pleuronectes</taxon>
    </lineage>
</organism>
<gene>
    <name evidence="1" type="ORF">PLEPLA_LOCUS1059</name>
</gene>
<proteinExistence type="predicted"/>
<keyword evidence="2" id="KW-1185">Reference proteome</keyword>
<reference evidence="1" key="1">
    <citation type="submission" date="2020-03" db="EMBL/GenBank/DDBJ databases">
        <authorList>
            <person name="Weist P."/>
        </authorList>
    </citation>
    <scope>NUCLEOTIDE SEQUENCE</scope>
</reference>
<comment type="caution">
    <text evidence="1">The sequence shown here is derived from an EMBL/GenBank/DDBJ whole genome shotgun (WGS) entry which is preliminary data.</text>
</comment>
<dbReference type="EMBL" id="CADEAL010000051">
    <property type="protein sequence ID" value="CAB1413359.1"/>
    <property type="molecule type" value="Genomic_DNA"/>
</dbReference>
<dbReference type="AlphaFoldDB" id="A0A9N7Y6Q2"/>
<protein>
    <submittedName>
        <fullName evidence="1">Uncharacterized protein</fullName>
    </submittedName>
</protein>